<feature type="domain" description="Gfo/Idh/MocA-like oxidoreductase bacterial type C-terminal" evidence="2">
    <location>
        <begin position="382"/>
        <end position="456"/>
    </location>
</feature>
<feature type="domain" description="Gfo/Idh/MocA-like oxidoreductase N-terminal" evidence="1">
    <location>
        <begin position="41"/>
        <end position="164"/>
    </location>
</feature>
<evidence type="ECO:0000259" key="2">
    <source>
        <dbReference type="Pfam" id="PF19051"/>
    </source>
</evidence>
<dbReference type="InterPro" id="IPR006311">
    <property type="entry name" value="TAT_signal"/>
</dbReference>
<protein>
    <submittedName>
        <fullName evidence="3">Putative dehydrogenase</fullName>
    </submittedName>
</protein>
<feature type="domain" description="Gfo/Idh/MocA-like oxidoreductase bacterial type C-terminal" evidence="2">
    <location>
        <begin position="179"/>
        <end position="368"/>
    </location>
</feature>
<dbReference type="InterPro" id="IPR043906">
    <property type="entry name" value="Gfo/Idh/MocA_OxRdtase_bact_C"/>
</dbReference>
<organism evidence="3 4">
    <name type="scientific">Prosthecobacter vanneervenii</name>
    <dbReference type="NCBI Taxonomy" id="48466"/>
    <lineage>
        <taxon>Bacteria</taxon>
        <taxon>Pseudomonadati</taxon>
        <taxon>Verrucomicrobiota</taxon>
        <taxon>Verrucomicrobiia</taxon>
        <taxon>Verrucomicrobiales</taxon>
        <taxon>Verrucomicrobiaceae</taxon>
        <taxon>Prosthecobacter</taxon>
    </lineage>
</organism>
<sequence length="459" mass="51426">MKRIPVSSRRQFLARSAAAIGFPTIIPASVLGQNAPSNKITMAVFGWGMMGPSNTSKFLQEQDCQIVAACDIDKRNLQKALEVINGAYKNQDCKPYHDYREVMARKDIDTVMLALPDNWHALTAIEAAKNGKDIYGEKPLARTIAEQQAIVKAVQKHGRIWQTGSWQRSEDNFRIGAEIVRNGLIGKLKEVHVGLPDGHKDFAGTGDKRSVTPPPPELDYEMWIGPATMQDYIECRVHKNWRWDYNIGGGQLLDWIGHHCDIAHWGMDMDRSGPNEVSPIQVDMPPRTDIWNTATKYRAEAKYAGGITMTIAGGHDDIKMGTKWIGTDGWVYVNRGGAYDCSNPALKQMVKKRKDEKDPKSEIIEVAKAPKLGDDIIKTRLYETKGHHRNFLDCVKSRQPTVTPVETAHHSATPGHLALISFLTNRSIKWDPVKEEILGDADAAKLLGREYRGPWKLEV</sequence>
<evidence type="ECO:0000313" key="4">
    <source>
        <dbReference type="Proteomes" id="UP000590740"/>
    </source>
</evidence>
<name>A0A7W7YCJ3_9BACT</name>
<proteinExistence type="predicted"/>
<dbReference type="InterPro" id="IPR000683">
    <property type="entry name" value="Gfo/Idh/MocA-like_OxRdtase_N"/>
</dbReference>
<dbReference type="Pfam" id="PF19051">
    <property type="entry name" value="GFO_IDH_MocA_C2"/>
    <property type="match status" value="2"/>
</dbReference>
<dbReference type="Gene3D" id="3.30.360.10">
    <property type="entry name" value="Dihydrodipicolinate Reductase, domain 2"/>
    <property type="match status" value="1"/>
</dbReference>
<comment type="caution">
    <text evidence="3">The sequence shown here is derived from an EMBL/GenBank/DDBJ whole genome shotgun (WGS) entry which is preliminary data.</text>
</comment>
<accession>A0A7W7YCJ3</accession>
<dbReference type="EMBL" id="JACHIG010000006">
    <property type="protein sequence ID" value="MBB5033507.1"/>
    <property type="molecule type" value="Genomic_DNA"/>
</dbReference>
<keyword evidence="4" id="KW-1185">Reference proteome</keyword>
<dbReference type="Gene3D" id="3.40.50.720">
    <property type="entry name" value="NAD(P)-binding Rossmann-like Domain"/>
    <property type="match status" value="1"/>
</dbReference>
<dbReference type="InterPro" id="IPR050463">
    <property type="entry name" value="Gfo/Idh/MocA_oxidrdct_glycsds"/>
</dbReference>
<dbReference type="SUPFAM" id="SSF51735">
    <property type="entry name" value="NAD(P)-binding Rossmann-fold domains"/>
    <property type="match status" value="1"/>
</dbReference>
<gene>
    <name evidence="3" type="ORF">HNQ65_003095</name>
</gene>
<evidence type="ECO:0000313" key="3">
    <source>
        <dbReference type="EMBL" id="MBB5033507.1"/>
    </source>
</evidence>
<dbReference type="PANTHER" id="PTHR43818:SF5">
    <property type="entry name" value="OXIDOREDUCTASE FAMILY PROTEIN"/>
    <property type="match status" value="1"/>
</dbReference>
<dbReference type="Proteomes" id="UP000590740">
    <property type="component" value="Unassembled WGS sequence"/>
</dbReference>
<dbReference type="PANTHER" id="PTHR43818">
    <property type="entry name" value="BCDNA.GH03377"/>
    <property type="match status" value="1"/>
</dbReference>
<dbReference type="Pfam" id="PF01408">
    <property type="entry name" value="GFO_IDH_MocA"/>
    <property type="match status" value="1"/>
</dbReference>
<dbReference type="RefSeq" id="WP_184340430.1">
    <property type="nucleotide sequence ID" value="NZ_JACHIG010000006.1"/>
</dbReference>
<reference evidence="3 4" key="1">
    <citation type="submission" date="2020-08" db="EMBL/GenBank/DDBJ databases">
        <title>Genomic Encyclopedia of Type Strains, Phase IV (KMG-IV): sequencing the most valuable type-strain genomes for metagenomic binning, comparative biology and taxonomic classification.</title>
        <authorList>
            <person name="Goeker M."/>
        </authorList>
    </citation>
    <scope>NUCLEOTIDE SEQUENCE [LARGE SCALE GENOMIC DNA]</scope>
    <source>
        <strain evidence="3 4">DSM 12252</strain>
    </source>
</reference>
<dbReference type="SUPFAM" id="SSF55347">
    <property type="entry name" value="Glyceraldehyde-3-phosphate dehydrogenase-like, C-terminal domain"/>
    <property type="match status" value="1"/>
</dbReference>
<dbReference type="InterPro" id="IPR036291">
    <property type="entry name" value="NAD(P)-bd_dom_sf"/>
</dbReference>
<dbReference type="GO" id="GO:0000166">
    <property type="term" value="F:nucleotide binding"/>
    <property type="evidence" value="ECO:0007669"/>
    <property type="project" value="InterPro"/>
</dbReference>
<dbReference type="AlphaFoldDB" id="A0A7W7YCJ3"/>
<dbReference type="PROSITE" id="PS51318">
    <property type="entry name" value="TAT"/>
    <property type="match status" value="1"/>
</dbReference>
<evidence type="ECO:0000259" key="1">
    <source>
        <dbReference type="Pfam" id="PF01408"/>
    </source>
</evidence>